<dbReference type="PROSITE" id="PS51304">
    <property type="entry name" value="GALECTIN"/>
    <property type="match status" value="1"/>
</dbReference>
<evidence type="ECO:0000313" key="4">
    <source>
        <dbReference type="EMBL" id="CAI9539459.1"/>
    </source>
</evidence>
<evidence type="ECO:0000256" key="1">
    <source>
        <dbReference type="ARBA" id="ARBA00022734"/>
    </source>
</evidence>
<dbReference type="InterPro" id="IPR013320">
    <property type="entry name" value="ConA-like_dom_sf"/>
</dbReference>
<dbReference type="Gene3D" id="2.60.120.200">
    <property type="match status" value="1"/>
</dbReference>
<comment type="caution">
    <text evidence="4">The sequence shown here is derived from an EMBL/GenBank/DDBJ whole genome shotgun (WGS) entry which is preliminary data.</text>
</comment>
<dbReference type="Proteomes" id="UP001162483">
    <property type="component" value="Unassembled WGS sequence"/>
</dbReference>
<keyword evidence="1 2" id="KW-0430">Lectin</keyword>
<keyword evidence="5" id="KW-1185">Reference proteome</keyword>
<evidence type="ECO:0000259" key="3">
    <source>
        <dbReference type="PROSITE" id="PS51304"/>
    </source>
</evidence>
<organism evidence="4 5">
    <name type="scientific">Staurois parvus</name>
    <dbReference type="NCBI Taxonomy" id="386267"/>
    <lineage>
        <taxon>Eukaryota</taxon>
        <taxon>Metazoa</taxon>
        <taxon>Chordata</taxon>
        <taxon>Craniata</taxon>
        <taxon>Vertebrata</taxon>
        <taxon>Euteleostomi</taxon>
        <taxon>Amphibia</taxon>
        <taxon>Batrachia</taxon>
        <taxon>Anura</taxon>
        <taxon>Neobatrachia</taxon>
        <taxon>Ranoidea</taxon>
        <taxon>Ranidae</taxon>
        <taxon>Staurois</taxon>
    </lineage>
</organism>
<sequence length="93" mass="10604">MVVEGFIPEDCTDFAINLGTDEENFVLHFNPRFDLNGVKHKLILNSKVNNVGEEQRESFFPFMEGSDIMVCFQFALDKITIQLPTGNPFSFPD</sequence>
<proteinExistence type="predicted"/>
<dbReference type="SUPFAM" id="SSF49899">
    <property type="entry name" value="Concanavalin A-like lectins/glucanases"/>
    <property type="match status" value="1"/>
</dbReference>
<evidence type="ECO:0000313" key="5">
    <source>
        <dbReference type="Proteomes" id="UP001162483"/>
    </source>
</evidence>
<dbReference type="InterPro" id="IPR001079">
    <property type="entry name" value="Galectin_CRD"/>
</dbReference>
<reference evidence="4" key="1">
    <citation type="submission" date="2023-05" db="EMBL/GenBank/DDBJ databases">
        <authorList>
            <person name="Stuckert A."/>
        </authorList>
    </citation>
    <scope>NUCLEOTIDE SEQUENCE</scope>
</reference>
<dbReference type="Pfam" id="PF00337">
    <property type="entry name" value="Gal-bind_lectin"/>
    <property type="match status" value="1"/>
</dbReference>
<feature type="domain" description="Galectin" evidence="3">
    <location>
        <begin position="1"/>
        <end position="93"/>
    </location>
</feature>
<protein>
    <recommendedName>
        <fullName evidence="2">Galectin</fullName>
    </recommendedName>
</protein>
<gene>
    <name evidence="4" type="ORF">SPARVUS_LOCUS1592789</name>
</gene>
<name>A0ABN9AVH2_9NEOB</name>
<accession>A0ABN9AVH2</accession>
<dbReference type="SMART" id="SM00908">
    <property type="entry name" value="Gal-bind_lectin"/>
    <property type="match status" value="1"/>
</dbReference>
<dbReference type="EMBL" id="CATNWA010001207">
    <property type="protein sequence ID" value="CAI9539459.1"/>
    <property type="molecule type" value="Genomic_DNA"/>
</dbReference>
<evidence type="ECO:0000256" key="2">
    <source>
        <dbReference type="RuleBase" id="RU102079"/>
    </source>
</evidence>